<keyword evidence="4" id="KW-1185">Reference proteome</keyword>
<dbReference type="AlphaFoldDB" id="A0ABD3W2N5"/>
<evidence type="ECO:0000256" key="1">
    <source>
        <dbReference type="SAM" id="Coils"/>
    </source>
</evidence>
<comment type="caution">
    <text evidence="3">The sequence shown here is derived from an EMBL/GenBank/DDBJ whole genome shotgun (WGS) entry which is preliminary data.</text>
</comment>
<keyword evidence="1" id="KW-0175">Coiled coil</keyword>
<feature type="coiled-coil region" evidence="1">
    <location>
        <begin position="37"/>
        <end position="71"/>
    </location>
</feature>
<dbReference type="EMBL" id="JBJQND010000008">
    <property type="protein sequence ID" value="KAL3867931.1"/>
    <property type="molecule type" value="Genomic_DNA"/>
</dbReference>
<accession>A0ABD3W2N5</accession>
<reference evidence="3 4" key="1">
    <citation type="submission" date="2024-11" db="EMBL/GenBank/DDBJ databases">
        <title>Chromosome-level genome assembly of the freshwater bivalve Anodonta woodiana.</title>
        <authorList>
            <person name="Chen X."/>
        </authorList>
    </citation>
    <scope>NUCLEOTIDE SEQUENCE [LARGE SCALE GENOMIC DNA]</scope>
    <source>
        <strain evidence="3">MN2024</strain>
        <tissue evidence="3">Gills</tissue>
    </source>
</reference>
<gene>
    <name evidence="3" type="ORF">ACJMK2_040773</name>
</gene>
<proteinExistence type="predicted"/>
<organism evidence="3 4">
    <name type="scientific">Sinanodonta woodiana</name>
    <name type="common">Chinese pond mussel</name>
    <name type="synonym">Anodonta woodiana</name>
    <dbReference type="NCBI Taxonomy" id="1069815"/>
    <lineage>
        <taxon>Eukaryota</taxon>
        <taxon>Metazoa</taxon>
        <taxon>Spiralia</taxon>
        <taxon>Lophotrochozoa</taxon>
        <taxon>Mollusca</taxon>
        <taxon>Bivalvia</taxon>
        <taxon>Autobranchia</taxon>
        <taxon>Heteroconchia</taxon>
        <taxon>Palaeoheterodonta</taxon>
        <taxon>Unionida</taxon>
        <taxon>Unionoidea</taxon>
        <taxon>Unionidae</taxon>
        <taxon>Unioninae</taxon>
        <taxon>Sinanodonta</taxon>
    </lineage>
</organism>
<evidence type="ECO:0000313" key="3">
    <source>
        <dbReference type="EMBL" id="KAL3867931.1"/>
    </source>
</evidence>
<protein>
    <submittedName>
        <fullName evidence="3">Uncharacterized protein</fullName>
    </submittedName>
</protein>
<dbReference type="Proteomes" id="UP001634394">
    <property type="component" value="Unassembled WGS sequence"/>
</dbReference>
<evidence type="ECO:0000256" key="2">
    <source>
        <dbReference type="SAM" id="MobiDB-lite"/>
    </source>
</evidence>
<evidence type="ECO:0000313" key="4">
    <source>
        <dbReference type="Proteomes" id="UP001634394"/>
    </source>
</evidence>
<name>A0ABD3W2N5_SINWO</name>
<sequence length="222" mass="25474">MGSSIGKRKNTEEDCQNKNVQRKRTQFKKSFKYGQCNSRHESEVNRLKIELENVKNRNALLEIELSEMRKSPTVSSALENSLREENRGLEKRFEETLIAVGNELAHLQRPITAFIMPEGGSVQVGDNNVMRIISHSSADISDNNEVIGKLEQTINNLMDENGRLVRINADQRMLLYQTQTQCKKMRRNIIRIANVLRMKNNTIDSKLSHISSLVRSFSIESK</sequence>
<feature type="region of interest" description="Disordered" evidence="2">
    <location>
        <begin position="1"/>
        <end position="21"/>
    </location>
</feature>